<gene>
    <name evidence="2" type="ORF">PSQ19_09445</name>
</gene>
<accession>A0ABY7YSG1</accession>
<organism evidence="2 3">
    <name type="scientific">Devosia algicola</name>
    <dbReference type="NCBI Taxonomy" id="3026418"/>
    <lineage>
        <taxon>Bacteria</taxon>
        <taxon>Pseudomonadati</taxon>
        <taxon>Pseudomonadota</taxon>
        <taxon>Alphaproteobacteria</taxon>
        <taxon>Hyphomicrobiales</taxon>
        <taxon>Devosiaceae</taxon>
        <taxon>Devosia</taxon>
    </lineage>
</organism>
<proteinExistence type="predicted"/>
<reference evidence="2 3" key="1">
    <citation type="submission" date="2023-02" db="EMBL/GenBank/DDBJ databases">
        <title>Devosia algicola sp. nov., isolated from the phycosphere of marine algae.</title>
        <authorList>
            <person name="Kim J.M."/>
            <person name="Lee J.K."/>
            <person name="Choi B.J."/>
            <person name="Bayburt H."/>
            <person name="Jeon C.O."/>
        </authorList>
    </citation>
    <scope>NUCLEOTIDE SEQUENCE [LARGE SCALE GENOMIC DNA]</scope>
    <source>
        <strain evidence="2 3">G20-9</strain>
    </source>
</reference>
<dbReference type="EMBL" id="CP118246">
    <property type="protein sequence ID" value="WDR04186.1"/>
    <property type="molecule type" value="Genomic_DNA"/>
</dbReference>
<feature type="compositionally biased region" description="Basic and acidic residues" evidence="1">
    <location>
        <begin position="274"/>
        <end position="285"/>
    </location>
</feature>
<feature type="region of interest" description="Disordered" evidence="1">
    <location>
        <begin position="266"/>
        <end position="285"/>
    </location>
</feature>
<sequence>MAWIISAKGPSVSQVNSTYNISTARQSGATLDRTVAAASDMVDKFAALLPPPDRGEAPSPKSASAATTQPDAHDKRPDANPTAASIEAPKPIENNAPPDADLTRLIDDLSDLRATLDKGDTPTPEQLDAIAKALEKLADKFGLSLDNPLNAEQLAALTTQALPADATLSDQLAKVLAPITQSLGDGKGQTQALGAKLAAFLSDLGAAKAMPGVLPELDATTTTRLDPALADALTRLLKPTSGHDAPATVLATPNLKAHPINAERKIRRCSQFDSEQHTRGDAPCK</sequence>
<evidence type="ECO:0000256" key="1">
    <source>
        <dbReference type="SAM" id="MobiDB-lite"/>
    </source>
</evidence>
<dbReference type="RefSeq" id="WP_282220570.1">
    <property type="nucleotide sequence ID" value="NZ_CP118246.1"/>
</dbReference>
<evidence type="ECO:0000313" key="2">
    <source>
        <dbReference type="EMBL" id="WDR04186.1"/>
    </source>
</evidence>
<evidence type="ECO:0008006" key="4">
    <source>
        <dbReference type="Google" id="ProtNLM"/>
    </source>
</evidence>
<name>A0ABY7YSG1_9HYPH</name>
<evidence type="ECO:0000313" key="3">
    <source>
        <dbReference type="Proteomes" id="UP001220530"/>
    </source>
</evidence>
<feature type="compositionally biased region" description="Low complexity" evidence="1">
    <location>
        <begin position="57"/>
        <end position="66"/>
    </location>
</feature>
<protein>
    <recommendedName>
        <fullName evidence="4">Flagellar hook-length control protein FliK</fullName>
    </recommendedName>
</protein>
<keyword evidence="3" id="KW-1185">Reference proteome</keyword>
<dbReference type="Proteomes" id="UP001220530">
    <property type="component" value="Chromosome"/>
</dbReference>
<feature type="region of interest" description="Disordered" evidence="1">
    <location>
        <begin position="47"/>
        <end position="102"/>
    </location>
</feature>